<comment type="caution">
    <text evidence="2">The sequence shown here is derived from an EMBL/GenBank/DDBJ whole genome shotgun (WGS) entry which is preliminary data.</text>
</comment>
<sequence length="351" mass="40540">MKILLLGGTGAMGVHLSKILAEQGRHVSVTTRRAKERTGNITYLTGSAKELGFLTRLLQEKWDVIVDFMIYNEAELEQRVEMLLDATEQYIFISSARVYDNSAEWIKESTTRLLDTIEDKEYLAKREYALTKARQENILKKNKNTNWTIVRPYITYSEQRLQLGTLEKEDWLFRALEGKTIVFSEDLKEKVTTLTYGYDVAKSIAALMGQEKSLGESYHITSSGSYTWQELLGVYLDVFEEIKGSRPTVIFLGLKDFIKLQGGRYQIIYDRMYHRKFDNEKINEFVDVGSFVEAKAGLTNCLKEFLVSPHFQNINWRSEGIKDRLAGEHTSLLRIEGALNKLKYALFRYVI</sequence>
<dbReference type="EMBL" id="POUN01000001">
    <property type="protein sequence ID" value="PNF82548.1"/>
    <property type="molecule type" value="Genomic_DNA"/>
</dbReference>
<evidence type="ECO:0000259" key="1">
    <source>
        <dbReference type="Pfam" id="PF04321"/>
    </source>
</evidence>
<evidence type="ECO:0000313" key="3">
    <source>
        <dbReference type="Proteomes" id="UP000235925"/>
    </source>
</evidence>
<dbReference type="PANTHER" id="PTHR43245">
    <property type="entry name" value="BIFUNCTIONAL POLYMYXIN RESISTANCE PROTEIN ARNA"/>
    <property type="match status" value="1"/>
</dbReference>
<dbReference type="InterPro" id="IPR050177">
    <property type="entry name" value="Lipid_A_modif_metabolic_enz"/>
</dbReference>
<dbReference type="Pfam" id="PF04321">
    <property type="entry name" value="RmlD_sub_bind"/>
    <property type="match status" value="1"/>
</dbReference>
<dbReference type="Gene3D" id="3.40.50.720">
    <property type="entry name" value="NAD(P)-binding Rossmann-like Domain"/>
    <property type="match status" value="1"/>
</dbReference>
<dbReference type="RefSeq" id="WP_102823668.1">
    <property type="nucleotide sequence ID" value="NZ_CP139348.1"/>
</dbReference>
<name>A0A2N8S7F8_STUST</name>
<dbReference type="Proteomes" id="UP000235925">
    <property type="component" value="Unassembled WGS sequence"/>
</dbReference>
<accession>A0A2N8S7F8</accession>
<dbReference type="AlphaFoldDB" id="A0A2N8S7F8"/>
<feature type="domain" description="RmlD-like substrate binding" evidence="1">
    <location>
        <begin position="1"/>
        <end position="231"/>
    </location>
</feature>
<organism evidence="2 3">
    <name type="scientific">Stutzerimonas stutzeri</name>
    <name type="common">Pseudomonas stutzeri</name>
    <dbReference type="NCBI Taxonomy" id="316"/>
    <lineage>
        <taxon>Bacteria</taxon>
        <taxon>Pseudomonadati</taxon>
        <taxon>Pseudomonadota</taxon>
        <taxon>Gammaproteobacteria</taxon>
        <taxon>Pseudomonadales</taxon>
        <taxon>Pseudomonadaceae</taxon>
        <taxon>Stutzerimonas</taxon>
    </lineage>
</organism>
<dbReference type="InterPro" id="IPR029903">
    <property type="entry name" value="RmlD-like-bd"/>
</dbReference>
<evidence type="ECO:0000313" key="2">
    <source>
        <dbReference type="EMBL" id="PNF82548.1"/>
    </source>
</evidence>
<dbReference type="InterPro" id="IPR036291">
    <property type="entry name" value="NAD(P)-bd_dom_sf"/>
</dbReference>
<protein>
    <submittedName>
        <fullName evidence="2">Epimerase</fullName>
    </submittedName>
</protein>
<gene>
    <name evidence="2" type="ORF">CXK92_03600</name>
</gene>
<proteinExistence type="predicted"/>
<dbReference type="OrthoDB" id="5295702at2"/>
<dbReference type="SUPFAM" id="SSF51735">
    <property type="entry name" value="NAD(P)-binding Rossmann-fold domains"/>
    <property type="match status" value="1"/>
</dbReference>
<reference evidence="2 3" key="1">
    <citation type="submission" date="2018-01" db="EMBL/GenBank/DDBJ databases">
        <title>Denitrification phenotypes of diverse strains of Pseudomonas stutzeri.</title>
        <authorList>
            <person name="Milligan D.A."/>
            <person name="Bergaust L."/>
            <person name="Bakken L.R."/>
            <person name="Frostegard A."/>
        </authorList>
    </citation>
    <scope>NUCLEOTIDE SEQUENCE [LARGE SCALE GENOMIC DNA]</scope>
    <source>
        <strain evidence="2 3">KC</strain>
    </source>
</reference>